<reference evidence="8 9" key="1">
    <citation type="submission" date="2017-07" db="EMBL/GenBank/DDBJ databases">
        <title>Isolation and whole genome analysis of endospore-forming bacteria from heroin.</title>
        <authorList>
            <person name="Kalinowski J."/>
            <person name="Ahrens B."/>
            <person name="Al-Dilaimi A."/>
            <person name="Winkler A."/>
            <person name="Wibberg D."/>
            <person name="Schleenbecker U."/>
            <person name="Ruckert C."/>
            <person name="Wolfel R."/>
            <person name="Grass G."/>
        </authorList>
    </citation>
    <scope>NUCLEOTIDE SEQUENCE [LARGE SCALE GENOMIC DNA]</scope>
    <source>
        <strain evidence="8 9">7509</strain>
    </source>
</reference>
<evidence type="ECO:0000256" key="6">
    <source>
        <dbReference type="PIRSR" id="PIRSR000337-1"/>
    </source>
</evidence>
<keyword evidence="4 8" id="KW-0503">Monooxygenase</keyword>
<evidence type="ECO:0000313" key="8">
    <source>
        <dbReference type="EMBL" id="PAE07917.1"/>
    </source>
</evidence>
<dbReference type="NCBIfam" id="TIGR03860">
    <property type="entry name" value="FMN_nitrolo"/>
    <property type="match status" value="1"/>
</dbReference>
<sequence length="442" mass="49623">MGDKQLHLGLFLMGSGHHIASWRHPDVDSDQVTSFRYFAELAKKAEAGKLDMLFLSDGLSFHELSHPAELSRFEPVSLLSALAVVTNKIGLASTVTTTYNEPFHVARKFLSLDHLSEGRAGWNVVTSYYESEAKNFSKSEHLAHQDRYIRAKEFLDVVNGLWNSWEPDALVRNKEQGIYFEKEKLHRIHHKGTYFSVEGPLNIARSPQGKPVIIQAGSSDAGVNLAAKSADIIFTAQDNLADAKAFYQRVKDKVQTYGRDPDHVKIMPGVSVYVGNTRAEAVEKYEQLQRLITPEVGKNLLSEYLGGFDISPYSVDGPLPEIPETNGNKSRRALLIKLAEEKQLTIRELYQYVAGSRGHRLIFGTAEEIADDLENWLHEDGADGFNLMLPSFPNSLDDFVDQVIPVLQERGIYRKDYTASTLRAHLGLPEPVYKSPILNNQR</sequence>
<dbReference type="PANTHER" id="PTHR30011">
    <property type="entry name" value="ALKANESULFONATE MONOOXYGENASE-RELATED"/>
    <property type="match status" value="1"/>
</dbReference>
<evidence type="ECO:0000259" key="7">
    <source>
        <dbReference type="Pfam" id="PF00296"/>
    </source>
</evidence>
<dbReference type="SUPFAM" id="SSF51679">
    <property type="entry name" value="Bacterial luciferase-like"/>
    <property type="match status" value="1"/>
</dbReference>
<comment type="caution">
    <text evidence="8">The sequence shown here is derived from an EMBL/GenBank/DDBJ whole genome shotgun (WGS) entry which is preliminary data.</text>
</comment>
<dbReference type="AlphaFoldDB" id="A0A268HDG6"/>
<dbReference type="EMBL" id="NPBH01000031">
    <property type="protein sequence ID" value="PAE07917.1"/>
    <property type="molecule type" value="Genomic_DNA"/>
</dbReference>
<dbReference type="PANTHER" id="PTHR30011:SF16">
    <property type="entry name" value="C2H2 FINGER DOMAIN TRANSCRIPTION FACTOR (EUROFUNG)-RELATED"/>
    <property type="match status" value="1"/>
</dbReference>
<comment type="similarity">
    <text evidence="5">Belongs to the NtaA/SnaA/DszA monooxygenase family.</text>
</comment>
<dbReference type="GO" id="GO:0004497">
    <property type="term" value="F:monooxygenase activity"/>
    <property type="evidence" value="ECO:0007669"/>
    <property type="project" value="UniProtKB-KW"/>
</dbReference>
<keyword evidence="3" id="KW-0560">Oxidoreductase</keyword>
<keyword evidence="2 6" id="KW-0288">FMN</keyword>
<dbReference type="InterPro" id="IPR016215">
    <property type="entry name" value="NTA_MOA"/>
</dbReference>
<feature type="binding site" evidence="6">
    <location>
        <position position="148"/>
    </location>
    <ligand>
        <name>FMN</name>
        <dbReference type="ChEBI" id="CHEBI:58210"/>
    </ligand>
</feature>
<feature type="domain" description="Luciferase-like" evidence="7">
    <location>
        <begin position="20"/>
        <end position="383"/>
    </location>
</feature>
<feature type="binding site" evidence="6">
    <location>
        <position position="218"/>
    </location>
    <ligand>
        <name>FMN</name>
        <dbReference type="ChEBI" id="CHEBI:58210"/>
    </ligand>
</feature>
<dbReference type="Proteomes" id="UP000216475">
    <property type="component" value="Unassembled WGS sequence"/>
</dbReference>
<feature type="binding site" evidence="6">
    <location>
        <position position="94"/>
    </location>
    <ligand>
        <name>FMN</name>
        <dbReference type="ChEBI" id="CHEBI:58210"/>
    </ligand>
</feature>
<dbReference type="GO" id="GO:0016705">
    <property type="term" value="F:oxidoreductase activity, acting on paired donors, with incorporation or reduction of molecular oxygen"/>
    <property type="evidence" value="ECO:0007669"/>
    <property type="project" value="InterPro"/>
</dbReference>
<feature type="binding site" evidence="6">
    <location>
        <position position="219"/>
    </location>
    <ligand>
        <name>FMN</name>
        <dbReference type="ChEBI" id="CHEBI:58210"/>
    </ligand>
</feature>
<gene>
    <name evidence="8" type="ORF">CHI12_08740</name>
</gene>
<dbReference type="RefSeq" id="WP_095269919.1">
    <property type="nucleotide sequence ID" value="NZ_NPBH01000031.1"/>
</dbReference>
<dbReference type="Gene3D" id="3.20.20.30">
    <property type="entry name" value="Luciferase-like domain"/>
    <property type="match status" value="1"/>
</dbReference>
<evidence type="ECO:0000313" key="9">
    <source>
        <dbReference type="Proteomes" id="UP000216475"/>
    </source>
</evidence>
<keyword evidence="1 6" id="KW-0285">Flavoprotein</keyword>
<accession>A0A268HDG6</accession>
<dbReference type="Pfam" id="PF00296">
    <property type="entry name" value="Bac_luciferase"/>
    <property type="match status" value="1"/>
</dbReference>
<evidence type="ECO:0000256" key="3">
    <source>
        <dbReference type="ARBA" id="ARBA00023002"/>
    </source>
</evidence>
<dbReference type="CDD" id="cd01095">
    <property type="entry name" value="Nitrilotriacetate_monoxgenase"/>
    <property type="match status" value="1"/>
</dbReference>
<feature type="binding site" evidence="6">
    <location>
        <position position="57"/>
    </location>
    <ligand>
        <name>FMN</name>
        <dbReference type="ChEBI" id="CHEBI:58210"/>
    </ligand>
</feature>
<evidence type="ECO:0000256" key="5">
    <source>
        <dbReference type="ARBA" id="ARBA00033748"/>
    </source>
</evidence>
<evidence type="ECO:0000256" key="2">
    <source>
        <dbReference type="ARBA" id="ARBA00022643"/>
    </source>
</evidence>
<proteinExistence type="inferred from homology"/>
<dbReference type="InterPro" id="IPR011251">
    <property type="entry name" value="Luciferase-like_dom"/>
</dbReference>
<organism evidence="8 9">
    <name type="scientific">Terribacillus saccharophilus</name>
    <dbReference type="NCBI Taxonomy" id="361277"/>
    <lineage>
        <taxon>Bacteria</taxon>
        <taxon>Bacillati</taxon>
        <taxon>Bacillota</taxon>
        <taxon>Bacilli</taxon>
        <taxon>Bacillales</taxon>
        <taxon>Bacillaceae</taxon>
        <taxon>Terribacillus</taxon>
    </lineage>
</organism>
<feature type="binding site" evidence="6">
    <location>
        <position position="144"/>
    </location>
    <ligand>
        <name>FMN</name>
        <dbReference type="ChEBI" id="CHEBI:58210"/>
    </ligand>
</feature>
<protein>
    <submittedName>
        <fullName evidence="8">Nitrilotriacetate monooxygenase</fullName>
    </submittedName>
</protein>
<dbReference type="InterPro" id="IPR051260">
    <property type="entry name" value="Diverse_substr_monoxygenases"/>
</dbReference>
<evidence type="ECO:0000256" key="1">
    <source>
        <dbReference type="ARBA" id="ARBA00022630"/>
    </source>
</evidence>
<evidence type="ECO:0000256" key="4">
    <source>
        <dbReference type="ARBA" id="ARBA00023033"/>
    </source>
</evidence>
<dbReference type="PIRSF" id="PIRSF000337">
    <property type="entry name" value="NTA_MOA"/>
    <property type="match status" value="1"/>
</dbReference>
<dbReference type="InterPro" id="IPR036661">
    <property type="entry name" value="Luciferase-like_sf"/>
</dbReference>
<name>A0A268HDG6_9BACI</name>